<name>A0A0K2T2G5_LEPSM</name>
<proteinExistence type="predicted"/>
<dbReference type="EMBL" id="HACA01002862">
    <property type="protein sequence ID" value="CDW20223.1"/>
    <property type="molecule type" value="Transcribed_RNA"/>
</dbReference>
<evidence type="ECO:0000313" key="1">
    <source>
        <dbReference type="EMBL" id="CDW20223.1"/>
    </source>
</evidence>
<protein>
    <submittedName>
        <fullName evidence="1">Uncharacterized protein</fullName>
    </submittedName>
</protein>
<organism evidence="1">
    <name type="scientific">Lepeophtheirus salmonis</name>
    <name type="common">Salmon louse</name>
    <name type="synonym">Caligus salmonis</name>
    <dbReference type="NCBI Taxonomy" id="72036"/>
    <lineage>
        <taxon>Eukaryota</taxon>
        <taxon>Metazoa</taxon>
        <taxon>Ecdysozoa</taxon>
        <taxon>Arthropoda</taxon>
        <taxon>Crustacea</taxon>
        <taxon>Multicrustacea</taxon>
        <taxon>Hexanauplia</taxon>
        <taxon>Copepoda</taxon>
        <taxon>Siphonostomatoida</taxon>
        <taxon>Caligidae</taxon>
        <taxon>Lepeophtheirus</taxon>
    </lineage>
</organism>
<accession>A0A0K2T2G5</accession>
<feature type="non-terminal residue" evidence="1">
    <location>
        <position position="1"/>
    </location>
</feature>
<sequence length="74" mass="8339">IICELLCEKIQLFLSIKLAILRLSSPSQTVSIGHRRVQWSVLATSSNSERGKPVSQKHRCIIFSVRDHKGLVII</sequence>
<reference evidence="1" key="1">
    <citation type="submission" date="2014-05" db="EMBL/GenBank/DDBJ databases">
        <authorList>
            <person name="Chronopoulou M."/>
        </authorList>
    </citation>
    <scope>NUCLEOTIDE SEQUENCE</scope>
    <source>
        <tissue evidence="1">Whole organism</tissue>
    </source>
</reference>
<dbReference type="AlphaFoldDB" id="A0A0K2T2G5"/>